<evidence type="ECO:0000313" key="2">
    <source>
        <dbReference type="Proteomes" id="UP001234989"/>
    </source>
</evidence>
<evidence type="ECO:0000313" key="1">
    <source>
        <dbReference type="EMBL" id="WMV09346.1"/>
    </source>
</evidence>
<keyword evidence="2" id="KW-1185">Reference proteome</keyword>
<name>A0AAF0PRF1_SOLVR</name>
<organism evidence="1 2">
    <name type="scientific">Solanum verrucosum</name>
    <dbReference type="NCBI Taxonomy" id="315347"/>
    <lineage>
        <taxon>Eukaryota</taxon>
        <taxon>Viridiplantae</taxon>
        <taxon>Streptophyta</taxon>
        <taxon>Embryophyta</taxon>
        <taxon>Tracheophyta</taxon>
        <taxon>Spermatophyta</taxon>
        <taxon>Magnoliopsida</taxon>
        <taxon>eudicotyledons</taxon>
        <taxon>Gunneridae</taxon>
        <taxon>Pentapetalae</taxon>
        <taxon>asterids</taxon>
        <taxon>lamiids</taxon>
        <taxon>Solanales</taxon>
        <taxon>Solanaceae</taxon>
        <taxon>Solanoideae</taxon>
        <taxon>Solaneae</taxon>
        <taxon>Solanum</taxon>
    </lineage>
</organism>
<dbReference type="AlphaFoldDB" id="A0AAF0PRF1"/>
<protein>
    <submittedName>
        <fullName evidence="1">Uncharacterized protein</fullName>
    </submittedName>
</protein>
<sequence length="421" mass="46991">MGRFPIGIRGWQLRGESLAWVDPNLWNYEDNISGVKMPRMGHHLLPLISWLSCLVGNRQVRSHPFWGRDKGYQCPKFIGLKCLQAMSKYILEVRAKARCHAYGIELARGCARGAAPARGRAIYVSPEPHVELLRTRHTTWFLDCIRGVDSRSTTNSGYSGSGGSATSGFNTSYGVQIASKYEANFCDLSKHTITIIPDEVEREVELMVLEKLGDPKRSCSSVHAAMPVNESGQSTRGSYGYSRCGHGSSSSLQQHLSVPRAEPEISDVVITGITLVFHRPAFVLFDLGLLYRMLSCFSGQTVPLAMPGVPKVKWMGSSVPRDRDIDYVINLKLGTKPISLFFIFVRKKNGTMRMCVDYQPFNKKSEENSGLIASIEACSSLVEKIRENQFDEDKLCPSQDKMLRGEVKDIVLGSYVVLRIR</sequence>
<dbReference type="Proteomes" id="UP001234989">
    <property type="component" value="Chromosome 1"/>
</dbReference>
<gene>
    <name evidence="1" type="ORF">MTR67_002731</name>
</gene>
<feature type="non-terminal residue" evidence="1">
    <location>
        <position position="421"/>
    </location>
</feature>
<dbReference type="EMBL" id="CP133612">
    <property type="protein sequence ID" value="WMV09346.1"/>
    <property type="molecule type" value="Genomic_DNA"/>
</dbReference>
<proteinExistence type="predicted"/>
<dbReference type="Gene3D" id="3.10.10.10">
    <property type="entry name" value="HIV Type 1 Reverse Transcriptase, subunit A, domain 1"/>
    <property type="match status" value="1"/>
</dbReference>
<accession>A0AAF0PRF1</accession>
<reference evidence="1" key="1">
    <citation type="submission" date="2023-08" db="EMBL/GenBank/DDBJ databases">
        <title>A de novo genome assembly of Solanum verrucosum Schlechtendal, a Mexican diploid species geographically isolated from the other diploid A-genome species in potato relatives.</title>
        <authorList>
            <person name="Hosaka K."/>
        </authorList>
    </citation>
    <scope>NUCLEOTIDE SEQUENCE</scope>
    <source>
        <tissue evidence="1">Young leaves</tissue>
    </source>
</reference>